<sequence>MPLLHSILTHPTVLTDKIQETRNNRIRTTHLFIVQSHVDACILIHWYLASDLLLLLMFSNAFSFESVQFAAQQSTGNGDCLQTRIFYTVCPSKLASQRNVSAAHAPLISLNEKAGT</sequence>
<organism evidence="1 2">
    <name type="scientific">Caerostris darwini</name>
    <dbReference type="NCBI Taxonomy" id="1538125"/>
    <lineage>
        <taxon>Eukaryota</taxon>
        <taxon>Metazoa</taxon>
        <taxon>Ecdysozoa</taxon>
        <taxon>Arthropoda</taxon>
        <taxon>Chelicerata</taxon>
        <taxon>Arachnida</taxon>
        <taxon>Araneae</taxon>
        <taxon>Araneomorphae</taxon>
        <taxon>Entelegynae</taxon>
        <taxon>Araneoidea</taxon>
        <taxon>Araneidae</taxon>
        <taxon>Caerostris</taxon>
    </lineage>
</organism>
<dbReference type="Proteomes" id="UP001054837">
    <property type="component" value="Unassembled WGS sequence"/>
</dbReference>
<evidence type="ECO:0000313" key="2">
    <source>
        <dbReference type="Proteomes" id="UP001054837"/>
    </source>
</evidence>
<name>A0AAV4W6Z2_9ARAC</name>
<accession>A0AAV4W6Z2</accession>
<reference evidence="1 2" key="1">
    <citation type="submission" date="2021-06" db="EMBL/GenBank/DDBJ databases">
        <title>Caerostris darwini draft genome.</title>
        <authorList>
            <person name="Kono N."/>
            <person name="Arakawa K."/>
        </authorList>
    </citation>
    <scope>NUCLEOTIDE SEQUENCE [LARGE SCALE GENOMIC DNA]</scope>
</reference>
<dbReference type="EMBL" id="BPLQ01014199">
    <property type="protein sequence ID" value="GIY77998.1"/>
    <property type="molecule type" value="Genomic_DNA"/>
</dbReference>
<proteinExistence type="predicted"/>
<keyword evidence="2" id="KW-1185">Reference proteome</keyword>
<comment type="caution">
    <text evidence="1">The sequence shown here is derived from an EMBL/GenBank/DDBJ whole genome shotgun (WGS) entry which is preliminary data.</text>
</comment>
<dbReference type="AlphaFoldDB" id="A0AAV4W6Z2"/>
<protein>
    <submittedName>
        <fullName evidence="1">Uncharacterized protein</fullName>
    </submittedName>
</protein>
<evidence type="ECO:0000313" key="1">
    <source>
        <dbReference type="EMBL" id="GIY77998.1"/>
    </source>
</evidence>
<gene>
    <name evidence="1" type="ORF">CDAR_232291</name>
</gene>